<feature type="domain" description="SAP" evidence="4">
    <location>
        <begin position="5"/>
        <end position="39"/>
    </location>
</feature>
<dbReference type="PANTHER" id="PTHR46551">
    <property type="entry name" value="SAP DOMAIN-CONTAINING RIBONUCLEOPROTEIN"/>
    <property type="match status" value="1"/>
</dbReference>
<dbReference type="InterPro" id="IPR003034">
    <property type="entry name" value="SAP_dom"/>
</dbReference>
<evidence type="ECO:0000256" key="1">
    <source>
        <dbReference type="ARBA" id="ARBA00022553"/>
    </source>
</evidence>
<feature type="compositionally biased region" description="Basic and acidic residues" evidence="3">
    <location>
        <begin position="291"/>
        <end position="307"/>
    </location>
</feature>
<feature type="region of interest" description="Disordered" evidence="3">
    <location>
        <begin position="502"/>
        <end position="561"/>
    </location>
</feature>
<dbReference type="AlphaFoldDB" id="A0A8H4BH67"/>
<feature type="region of interest" description="Disordered" evidence="3">
    <location>
        <begin position="88"/>
        <end position="169"/>
    </location>
</feature>
<dbReference type="InterPro" id="IPR036361">
    <property type="entry name" value="SAP_dom_sf"/>
</dbReference>
<feature type="compositionally biased region" description="Low complexity" evidence="3">
    <location>
        <begin position="502"/>
        <end position="520"/>
    </location>
</feature>
<reference evidence="5 6" key="1">
    <citation type="submission" date="2019-09" db="EMBL/GenBank/DDBJ databases">
        <authorList>
            <consortium name="DOE Joint Genome Institute"/>
            <person name="Mondo S.J."/>
            <person name="Navarro-Mendoza M.I."/>
            <person name="Perez-Arques C."/>
            <person name="Panchal S."/>
            <person name="Nicolas F.E."/>
            <person name="Ganguly P."/>
            <person name="Pangilinan J."/>
            <person name="Grigoriev I."/>
            <person name="Heitman J."/>
            <person name="Sanya K."/>
            <person name="Garre V."/>
        </authorList>
    </citation>
    <scope>NUCLEOTIDE SEQUENCE [LARGE SCALE GENOMIC DNA]</scope>
    <source>
        <strain evidence="5 6">MU402</strain>
    </source>
</reference>
<feature type="compositionally biased region" description="Low complexity" evidence="3">
    <location>
        <begin position="269"/>
        <end position="290"/>
    </location>
</feature>
<dbReference type="GO" id="GO:0016973">
    <property type="term" value="P:poly(A)+ mRNA export from nucleus"/>
    <property type="evidence" value="ECO:0007669"/>
    <property type="project" value="TreeGrafter"/>
</dbReference>
<dbReference type="PANTHER" id="PTHR46551:SF1">
    <property type="entry name" value="SAP DOMAIN-CONTAINING RIBONUCLEOPROTEIN"/>
    <property type="match status" value="1"/>
</dbReference>
<evidence type="ECO:0000259" key="4">
    <source>
        <dbReference type="PROSITE" id="PS50800"/>
    </source>
</evidence>
<comment type="similarity">
    <text evidence="2">Belongs to the SAP domain-containing ribonucleoprotein family.</text>
</comment>
<feature type="compositionally biased region" description="Low complexity" evidence="3">
    <location>
        <begin position="188"/>
        <end position="200"/>
    </location>
</feature>
<proteinExistence type="inferred from homology"/>
<dbReference type="Gene3D" id="1.10.720.30">
    <property type="entry name" value="SAP domain"/>
    <property type="match status" value="1"/>
</dbReference>
<dbReference type="GO" id="GO:0005634">
    <property type="term" value="C:nucleus"/>
    <property type="evidence" value="ECO:0007669"/>
    <property type="project" value="TreeGrafter"/>
</dbReference>
<dbReference type="Proteomes" id="UP000469890">
    <property type="component" value="Unassembled WGS sequence"/>
</dbReference>
<feature type="region of interest" description="Disordered" evidence="3">
    <location>
        <begin position="269"/>
        <end position="354"/>
    </location>
</feature>
<feature type="compositionally biased region" description="Basic and acidic residues" evidence="3">
    <location>
        <begin position="314"/>
        <end position="336"/>
    </location>
</feature>
<dbReference type="PROSITE" id="PS50800">
    <property type="entry name" value="SAP"/>
    <property type="match status" value="1"/>
</dbReference>
<feature type="compositionally biased region" description="Low complexity" evidence="3">
    <location>
        <begin position="141"/>
        <end position="169"/>
    </location>
</feature>
<evidence type="ECO:0000256" key="3">
    <source>
        <dbReference type="SAM" id="MobiDB-lite"/>
    </source>
</evidence>
<dbReference type="SUPFAM" id="SSF68906">
    <property type="entry name" value="SAP domain"/>
    <property type="match status" value="1"/>
</dbReference>
<evidence type="ECO:0000313" key="5">
    <source>
        <dbReference type="EMBL" id="KAF1802035.1"/>
    </source>
</evidence>
<comment type="caution">
    <text evidence="5">The sequence shown here is derived from an EMBL/GenBank/DDBJ whole genome shotgun (WGS) entry which is preliminary data.</text>
</comment>
<feature type="region of interest" description="Disordered" evidence="3">
    <location>
        <begin position="183"/>
        <end position="214"/>
    </location>
</feature>
<name>A0A8H4BH67_MUCCL</name>
<sequence>MSEKYKALKVKELQELLQKNDLSTTGKKEDLIARLVKDDERKALENLEKEFEMDGDFDESKINLSDIPTDDIFALEKLPLIEKESVLSDDDDDDDFIFHDKRPSKPKTTSVSSTSTSTAASPVSSTTFVAAKTAESIVKQTETTKQTTPTSSATSNTNTTTTTTTTMAKATVSSSFKFTPITFDKKPATTSAPTVTAPPATTTPPKPKATPVVVKPAAAPVKALDDKAEKLRLEAERRLERSKRFGVKLDEKEMKEIRAARFGIQPAAIATPATTAANAKAPKATTPATSKSKETNGKDDGSKKKASVDPQQELLKKRAERFGMSENKVEEKEPPTKRANNKRKKKAGTVTAGKESPVKAVLNGRITKPKPTTPIAVSKNTKNITVNVTKNNVLNKKQKNVNMLNKEGIISQNKKNIINQRKVNMANINTNNAAPILNNGRVITIAPKNSKITAAPLNTLKRKRNEINPAPVSNARSVVINPDLQPNQRKVTIASAPPVAAVVAPKSTQSGRSRNSNNSATRRRGPGSRQRNKSSNNQQPVPSPVIASPQNQRRNKRSRQH</sequence>
<accession>A0A8H4BH67</accession>
<feature type="compositionally biased region" description="Low complexity" evidence="3">
    <location>
        <begin position="106"/>
        <end position="127"/>
    </location>
</feature>
<keyword evidence="1" id="KW-0597">Phosphoprotein</keyword>
<feature type="compositionally biased region" description="Basic residues" evidence="3">
    <location>
        <begin position="521"/>
        <end position="532"/>
    </location>
</feature>
<dbReference type="EMBL" id="JAAECE010000004">
    <property type="protein sequence ID" value="KAF1802035.1"/>
    <property type="molecule type" value="Genomic_DNA"/>
</dbReference>
<gene>
    <name evidence="5" type="ORF">FB192DRAFT_1375946</name>
</gene>
<dbReference type="Pfam" id="PF02037">
    <property type="entry name" value="SAP"/>
    <property type="match status" value="1"/>
</dbReference>
<organism evidence="5 6">
    <name type="scientific">Mucor circinelloides f. lusitanicus</name>
    <name type="common">Mucor racemosus var. lusitanicus</name>
    <dbReference type="NCBI Taxonomy" id="29924"/>
    <lineage>
        <taxon>Eukaryota</taxon>
        <taxon>Fungi</taxon>
        <taxon>Fungi incertae sedis</taxon>
        <taxon>Mucoromycota</taxon>
        <taxon>Mucoromycotina</taxon>
        <taxon>Mucoromycetes</taxon>
        <taxon>Mucorales</taxon>
        <taxon>Mucorineae</taxon>
        <taxon>Mucoraceae</taxon>
        <taxon>Mucor</taxon>
    </lineage>
</organism>
<evidence type="ECO:0000256" key="2">
    <source>
        <dbReference type="ARBA" id="ARBA00046328"/>
    </source>
</evidence>
<protein>
    <recommendedName>
        <fullName evidence="4">SAP domain-containing protein</fullName>
    </recommendedName>
</protein>
<evidence type="ECO:0000313" key="6">
    <source>
        <dbReference type="Proteomes" id="UP000469890"/>
    </source>
</evidence>
<dbReference type="SMART" id="SM00513">
    <property type="entry name" value="SAP"/>
    <property type="match status" value="1"/>
</dbReference>
<dbReference type="InterPro" id="IPR052240">
    <property type="entry name" value="SAP_domain_ribonucleoprotein"/>
</dbReference>